<feature type="transmembrane region" description="Helical" evidence="5">
    <location>
        <begin position="120"/>
        <end position="142"/>
    </location>
</feature>
<feature type="transmembrane region" description="Helical" evidence="5">
    <location>
        <begin position="96"/>
        <end position="114"/>
    </location>
</feature>
<dbReference type="Gene3D" id="1.20.1250.20">
    <property type="entry name" value="MFS general substrate transporter like domains"/>
    <property type="match status" value="2"/>
</dbReference>
<protein>
    <submittedName>
        <fullName evidence="7">MFS transporter</fullName>
    </submittedName>
</protein>
<feature type="transmembrane region" description="Helical" evidence="5">
    <location>
        <begin position="376"/>
        <end position="393"/>
    </location>
</feature>
<dbReference type="EMBL" id="VUKA01000024">
    <property type="protein sequence ID" value="KAA2211485.1"/>
    <property type="molecule type" value="Genomic_DNA"/>
</dbReference>
<dbReference type="Pfam" id="PF07690">
    <property type="entry name" value="MFS_1"/>
    <property type="match status" value="1"/>
</dbReference>
<feature type="transmembrane region" description="Helical" evidence="5">
    <location>
        <begin position="28"/>
        <end position="53"/>
    </location>
</feature>
<comment type="caution">
    <text evidence="7">The sequence shown here is derived from an EMBL/GenBank/DDBJ whole genome shotgun (WGS) entry which is preliminary data.</text>
</comment>
<feature type="transmembrane region" description="Helical" evidence="5">
    <location>
        <begin position="225"/>
        <end position="249"/>
    </location>
</feature>
<feature type="transmembrane region" description="Helical" evidence="5">
    <location>
        <begin position="261"/>
        <end position="280"/>
    </location>
</feature>
<comment type="subcellular location">
    <subcellularLocation>
        <location evidence="1">Membrane</location>
        <topology evidence="1">Multi-pass membrane protein</topology>
    </subcellularLocation>
</comment>
<reference evidence="7 8" key="1">
    <citation type="journal article" date="2015" name="Int. J. Syst. Evol. Microbiol.">
        <title>Roseomonas oryzae sp. nov., isolated from paddy rhizosphere soil.</title>
        <authorList>
            <person name="Ramaprasad E.V."/>
            <person name="Sasikala Ch."/>
            <person name="Ramana Ch.V."/>
        </authorList>
    </citation>
    <scope>NUCLEOTIDE SEQUENCE [LARGE SCALE GENOMIC DNA]</scope>
    <source>
        <strain evidence="7 8">KCTC 42542</strain>
    </source>
</reference>
<keyword evidence="2 5" id="KW-0812">Transmembrane</keyword>
<name>A0A5B2TBQ1_9PROT</name>
<keyword evidence="4 5" id="KW-0472">Membrane</keyword>
<dbReference type="GO" id="GO:0022857">
    <property type="term" value="F:transmembrane transporter activity"/>
    <property type="evidence" value="ECO:0007669"/>
    <property type="project" value="InterPro"/>
</dbReference>
<dbReference type="PANTHER" id="PTHR23521:SF3">
    <property type="entry name" value="MFS TRANSPORTER"/>
    <property type="match status" value="1"/>
</dbReference>
<dbReference type="Proteomes" id="UP000322110">
    <property type="component" value="Unassembled WGS sequence"/>
</dbReference>
<feature type="domain" description="Major facilitator superfamily (MFS) profile" evidence="6">
    <location>
        <begin position="30"/>
        <end position="399"/>
    </location>
</feature>
<evidence type="ECO:0000256" key="3">
    <source>
        <dbReference type="ARBA" id="ARBA00022989"/>
    </source>
</evidence>
<dbReference type="PANTHER" id="PTHR23521">
    <property type="entry name" value="TRANSPORTER MFS SUPERFAMILY"/>
    <property type="match status" value="1"/>
</dbReference>
<dbReference type="InterPro" id="IPR047200">
    <property type="entry name" value="MFS_YcaD-like"/>
</dbReference>
<dbReference type="AlphaFoldDB" id="A0A5B2TBQ1"/>
<keyword evidence="8" id="KW-1185">Reference proteome</keyword>
<organism evidence="7 8">
    <name type="scientific">Teichococcus oryzae</name>
    <dbReference type="NCBI Taxonomy" id="1608942"/>
    <lineage>
        <taxon>Bacteria</taxon>
        <taxon>Pseudomonadati</taxon>
        <taxon>Pseudomonadota</taxon>
        <taxon>Alphaproteobacteria</taxon>
        <taxon>Acetobacterales</taxon>
        <taxon>Roseomonadaceae</taxon>
        <taxon>Roseomonas</taxon>
    </lineage>
</organism>
<dbReference type="CDD" id="cd17477">
    <property type="entry name" value="MFS_YcaD_like"/>
    <property type="match status" value="1"/>
</dbReference>
<feature type="transmembrane region" description="Helical" evidence="5">
    <location>
        <begin position="181"/>
        <end position="204"/>
    </location>
</feature>
<feature type="transmembrane region" description="Helical" evidence="5">
    <location>
        <begin position="65"/>
        <end position="84"/>
    </location>
</feature>
<dbReference type="InterPro" id="IPR011701">
    <property type="entry name" value="MFS"/>
</dbReference>
<dbReference type="PROSITE" id="PS50850">
    <property type="entry name" value="MFS"/>
    <property type="match status" value="1"/>
</dbReference>
<feature type="transmembrane region" description="Helical" evidence="5">
    <location>
        <begin position="287"/>
        <end position="306"/>
    </location>
</feature>
<evidence type="ECO:0000313" key="8">
    <source>
        <dbReference type="Proteomes" id="UP000322110"/>
    </source>
</evidence>
<evidence type="ECO:0000256" key="4">
    <source>
        <dbReference type="ARBA" id="ARBA00023136"/>
    </source>
</evidence>
<feature type="transmembrane region" description="Helical" evidence="5">
    <location>
        <begin position="347"/>
        <end position="370"/>
    </location>
</feature>
<evidence type="ECO:0000313" key="7">
    <source>
        <dbReference type="EMBL" id="KAA2211485.1"/>
    </source>
</evidence>
<evidence type="ECO:0000256" key="1">
    <source>
        <dbReference type="ARBA" id="ARBA00004141"/>
    </source>
</evidence>
<dbReference type="SUPFAM" id="SSF103473">
    <property type="entry name" value="MFS general substrate transporter"/>
    <property type="match status" value="1"/>
</dbReference>
<evidence type="ECO:0000256" key="2">
    <source>
        <dbReference type="ARBA" id="ARBA00022692"/>
    </source>
</evidence>
<gene>
    <name evidence="7" type="ORF">F0Q34_19725</name>
</gene>
<dbReference type="InterPro" id="IPR036259">
    <property type="entry name" value="MFS_trans_sf"/>
</dbReference>
<dbReference type="PRINTS" id="PR01035">
    <property type="entry name" value="TCRTETA"/>
</dbReference>
<accession>A0A5B2TBQ1</accession>
<proteinExistence type="predicted"/>
<dbReference type="InterPro" id="IPR001958">
    <property type="entry name" value="Tet-R_TetA/multi-R_MdtG-like"/>
</dbReference>
<keyword evidence="3 5" id="KW-1133">Transmembrane helix</keyword>
<dbReference type="InterPro" id="IPR020846">
    <property type="entry name" value="MFS_dom"/>
</dbReference>
<dbReference type="GO" id="GO:0005886">
    <property type="term" value="C:plasma membrane"/>
    <property type="evidence" value="ECO:0007669"/>
    <property type="project" value="TreeGrafter"/>
</dbReference>
<dbReference type="OrthoDB" id="9810614at2"/>
<feature type="transmembrane region" description="Helical" evidence="5">
    <location>
        <begin position="312"/>
        <end position="335"/>
    </location>
</feature>
<feature type="transmembrane region" description="Helical" evidence="5">
    <location>
        <begin position="154"/>
        <end position="175"/>
    </location>
</feature>
<evidence type="ECO:0000256" key="5">
    <source>
        <dbReference type="SAM" id="Phobius"/>
    </source>
</evidence>
<sequence>MDQVCPRDLEATGNVPAQGRAGLSRARLLSLVAVISAAMIFGLTYSLTAPLVALNLSERGVGETMIGLNAAMHALGVLLVAPILPRLAGRFGARPLILFALLLTAVLLLLFPAFPLVWMWFVLRIGLGIGAEILFVLTETWASELSDDKTRGRIMAAYTALLSLGFAGGPLILSFTGPDGLLPFAVGAGVALLALLLMVHPGVIQPAMQAHGHGNLLRFMRLAPVAMSTTALNAAVETAGLSFLALYAVRLGWEEQAGTQLITTLMLGAILLQLPIGWLCDKVNRRRLMLGLAMLSTAGALAWPLLLREPWIAYPALFLWGGVFVGIYTTMLAIIGARFRGTDLVGVYAAMGLFWGAGALFGPSLVGVALDLTTHGLPLLVALACAGFTLFLLRWKDTPRSEEDVP</sequence>
<evidence type="ECO:0000259" key="6">
    <source>
        <dbReference type="PROSITE" id="PS50850"/>
    </source>
</evidence>